<dbReference type="Proteomes" id="UP001596091">
    <property type="component" value="Unassembled WGS sequence"/>
</dbReference>
<feature type="compositionally biased region" description="Polar residues" evidence="7">
    <location>
        <begin position="1009"/>
        <end position="1019"/>
    </location>
</feature>
<proteinExistence type="predicted"/>
<dbReference type="PRINTS" id="PR01441">
    <property type="entry name" value="CELLSNTHASEC"/>
</dbReference>
<evidence type="ECO:0000313" key="10">
    <source>
        <dbReference type="EMBL" id="MFC5864752.1"/>
    </source>
</evidence>
<dbReference type="Pfam" id="PF05420">
    <property type="entry name" value="BCSC_C"/>
    <property type="match status" value="1"/>
</dbReference>
<evidence type="ECO:0000256" key="6">
    <source>
        <dbReference type="PROSITE-ProRule" id="PRU00339"/>
    </source>
</evidence>
<keyword evidence="8" id="KW-0812">Transmembrane</keyword>
<feature type="compositionally biased region" description="Polar residues" evidence="7">
    <location>
        <begin position="1035"/>
        <end position="1057"/>
    </location>
</feature>
<feature type="repeat" description="TPR" evidence="6">
    <location>
        <begin position="401"/>
        <end position="434"/>
    </location>
</feature>
<comment type="caution">
    <text evidence="10">The sequence shown here is derived from an EMBL/GenBank/DDBJ whole genome shotgun (WGS) entry which is preliminary data.</text>
</comment>
<dbReference type="EMBL" id="JBHSPH010000010">
    <property type="protein sequence ID" value="MFC5864752.1"/>
    <property type="molecule type" value="Genomic_DNA"/>
</dbReference>
<feature type="transmembrane region" description="Helical" evidence="8">
    <location>
        <begin position="21"/>
        <end position="44"/>
    </location>
</feature>
<feature type="domain" description="Cellulose synthase operon C C-terminal" evidence="9">
    <location>
        <begin position="1373"/>
        <end position="1719"/>
    </location>
</feature>
<dbReference type="InterPro" id="IPR003921">
    <property type="entry name" value="Cell_synth_C"/>
</dbReference>
<feature type="compositionally biased region" description="Polar residues" evidence="7">
    <location>
        <begin position="984"/>
        <end position="1001"/>
    </location>
</feature>
<feature type="compositionally biased region" description="Low complexity" evidence="7">
    <location>
        <begin position="1240"/>
        <end position="1251"/>
    </location>
</feature>
<keyword evidence="5" id="KW-0135">Cellulose biosynthesis</keyword>
<name>A0ABW1ELV9_9BACT</name>
<evidence type="ECO:0000256" key="1">
    <source>
        <dbReference type="ARBA" id="ARBA00005186"/>
    </source>
</evidence>
<accession>A0ABW1ELV9</accession>
<feature type="compositionally biased region" description="Polar residues" evidence="7">
    <location>
        <begin position="1222"/>
        <end position="1232"/>
    </location>
</feature>
<feature type="compositionally biased region" description="Polar residues" evidence="7">
    <location>
        <begin position="1298"/>
        <end position="1308"/>
    </location>
</feature>
<feature type="compositionally biased region" description="Polar residues" evidence="7">
    <location>
        <begin position="1267"/>
        <end position="1289"/>
    </location>
</feature>
<feature type="repeat" description="TPR" evidence="6">
    <location>
        <begin position="585"/>
        <end position="618"/>
    </location>
</feature>
<feature type="repeat" description="TPR" evidence="6">
    <location>
        <begin position="624"/>
        <end position="657"/>
    </location>
</feature>
<dbReference type="PROSITE" id="PS50005">
    <property type="entry name" value="TPR"/>
    <property type="match status" value="3"/>
</dbReference>
<reference evidence="11" key="1">
    <citation type="journal article" date="2019" name="Int. J. Syst. Evol. Microbiol.">
        <title>The Global Catalogue of Microorganisms (GCM) 10K type strain sequencing project: providing services to taxonomists for standard genome sequencing and annotation.</title>
        <authorList>
            <consortium name="The Broad Institute Genomics Platform"/>
            <consortium name="The Broad Institute Genome Sequencing Center for Infectious Disease"/>
            <person name="Wu L."/>
            <person name="Ma J."/>
        </authorList>
    </citation>
    <scope>NUCLEOTIDE SEQUENCE [LARGE SCALE GENOMIC DNA]</scope>
    <source>
        <strain evidence="11">JCM 4087</strain>
    </source>
</reference>
<dbReference type="PANTHER" id="PTHR12558:SF47">
    <property type="entry name" value="LIPOPOLYSACCHARIDE ASSEMBLY PROTEIN B"/>
    <property type="match status" value="1"/>
</dbReference>
<evidence type="ECO:0000256" key="4">
    <source>
        <dbReference type="ARBA" id="ARBA00022803"/>
    </source>
</evidence>
<keyword evidence="4 6" id="KW-0802">TPR repeat</keyword>
<dbReference type="RefSeq" id="WP_263332617.1">
    <property type="nucleotide sequence ID" value="NZ_JAGSYH010000001.1"/>
</dbReference>
<dbReference type="InterPro" id="IPR019734">
    <property type="entry name" value="TPR_rpt"/>
</dbReference>
<comment type="pathway">
    <text evidence="1">Glycan metabolism; bacterial cellulose biosynthesis.</text>
</comment>
<evidence type="ECO:0000256" key="5">
    <source>
        <dbReference type="ARBA" id="ARBA00022916"/>
    </source>
</evidence>
<evidence type="ECO:0000256" key="2">
    <source>
        <dbReference type="ARBA" id="ARBA00022729"/>
    </source>
</evidence>
<keyword evidence="8" id="KW-1133">Transmembrane helix</keyword>
<dbReference type="InterPro" id="IPR008410">
    <property type="entry name" value="BCSC_C"/>
</dbReference>
<sequence>MRAVDRQKTKRYENRDRFSAALRLFRFMIAPAVLLMAATVPLAAQQSDAEKILIQKAQALEQRGRPDIAVQVWQQILLSDPNNAMALEGVARDYRLSGNSAASDEALDKLRKINPSDPNISRIQGLTSDKRRDARLAQAGALAKAGNPEAAMRIYREYYGDHPPDGDIALAYYETLYATPNGKEEALRAMRAAAARNPGDPRFIVTLGRMLTYDTKTRAEGIKILREHQDNSDAQMALRQALVWDSANPASAAELKEYLRTHPADAQMQERLKVNEGKLAEMNAGIARTPAERAAFGALNAHHLQEAETRFQAMLDANEKDARAAAGMGFVRMQQNNFGAAISYLEQAEENGFRDSSIVNGLATSRFWYTMGQASAAFDANQSEVAEEKYKAALVMRPHSLEALNGLAGVYTKNQQYSQAIAIYQQLLKSQPRATDAWRGLFLSYARAGQNQQALSLMARFPASVKAAVNRDPDYLQTLATIYQAQGRDADAQRVLAQALALPFPDNGANLKNGTRLQYASILMAAKRYSQAAEMYQQVLNEDTSSLPAWMGLVTAEHQLEHDNEAIGLVEKMPPDTYDSALSDPGFLTMLGSIYQQSNQFEIAQGLLERAVRLETQSGGQPPLNLQIQLAAIYLQRNNTAQAYGIYKQILQTHPDNLPAWRGLIGALQQTNRNTEALEEIKLIPPDVRKQLETDVQFEQTEASLYASAGDTVNAMALFNNVQKHYTTLREEPPADVQIQSAYLLYNTKNDSALYPALMQLGARQDLTVAQRETIQSLWANWSVRRASQAFDNGNTARATDILDAAAQAFPDNLTVRKAVAGGYLQVGKSREALAIFKQIDMQNGSAADFQGAIGAALAANDKGQAETWLRQALDRYPRDSGILALAARFEQARGDNARAADYWRASLAAMPQVSPQDKLAHELVNPEPMKPNQRPATPADLANLLNPDRDASAANGRSGRALPPLPAYGHDPYQPSAPVVIAPQTTPGIGSTPSIGQYQIPTTTTTPLPQSDLQTAPQGGSEGSSLPALRLPSGTRSSAAATTMQPQASDTGSRNGDQGRVRKKTSTANEGRMQLPESGRQGGLGTTPSQAQQGYPQIVPQSYQPSTAQQSKVTNPPDVSLGSSLNLSGLRLSTQPMNLLAARTQALMTAETDAQLTEGLTAGTIHYLPNAGVSGAASAYPSSNAASATQQSQLPANSRYSEVQYTPSAQDAAAGAYSAPKQATTKPQQTELPIPPPQTTTGQQATTPAPKLERSKRRRRSKPAAQGNSVPTLVTAPGDQQQPTTQLPVTEGIPSEGQATPSTTGLSDQELEERNLPPLKGPWVRLTHPKPKVLSPREEAEMQLRTIEGGYSAWLGGTGTIAHRTGDPGFNSLTSLSADFEYSLPIGTTARLTFIARPAFLDSGQADGNAVIQLTTNGVTTTSPEPIGTMTGTLASTTPPAQQNSAGIGGEAQLTFGNLAIAGGYTPYGFLVSNWTGRASWRPGNGPFTFSFNRDSVKDTQLSFGGLRDPATITAFNAGNVWGGVIANSANVQYGKGDLNSGFYVGVGGQYITGLHVQENRRFDGSMGAYWRVLAMPEYGTLNVGANFFGMHYTYNLSGYTWGMGGYFSPQSYFLANVPITWSGHYLTRWHYTVLGSFGIQAFSQDAEPLAPLDLGIETNTFNNAKLAALTSVGANYDLRGQTAYAIGDHWFVGGFASANNSRNYTNLTAGFSVRYLFRSQPSTVAGPTGLFQTDDAHAMRPLTVP</sequence>
<gene>
    <name evidence="10" type="ORF">ACFPT7_20760</name>
</gene>
<feature type="region of interest" description="Disordered" evidence="7">
    <location>
        <begin position="1210"/>
        <end position="1329"/>
    </location>
</feature>
<dbReference type="Gene3D" id="1.25.40.10">
    <property type="entry name" value="Tetratricopeptide repeat domain"/>
    <property type="match status" value="6"/>
</dbReference>
<evidence type="ECO:0000256" key="8">
    <source>
        <dbReference type="SAM" id="Phobius"/>
    </source>
</evidence>
<evidence type="ECO:0000256" key="3">
    <source>
        <dbReference type="ARBA" id="ARBA00022737"/>
    </source>
</evidence>
<dbReference type="InterPro" id="IPR011990">
    <property type="entry name" value="TPR-like_helical_dom_sf"/>
</dbReference>
<evidence type="ECO:0000313" key="11">
    <source>
        <dbReference type="Proteomes" id="UP001596091"/>
    </source>
</evidence>
<protein>
    <submittedName>
        <fullName evidence="10">Cellulose synthase subunit BcsC-related outer membrane protein</fullName>
    </submittedName>
</protein>
<dbReference type="Pfam" id="PF14559">
    <property type="entry name" value="TPR_19"/>
    <property type="match status" value="3"/>
</dbReference>
<dbReference type="Pfam" id="PF13432">
    <property type="entry name" value="TPR_16"/>
    <property type="match status" value="1"/>
</dbReference>
<dbReference type="SMART" id="SM00028">
    <property type="entry name" value="TPR"/>
    <property type="match status" value="11"/>
</dbReference>
<organism evidence="10 11">
    <name type="scientific">Acidicapsa dinghuensis</name>
    <dbReference type="NCBI Taxonomy" id="2218256"/>
    <lineage>
        <taxon>Bacteria</taxon>
        <taxon>Pseudomonadati</taxon>
        <taxon>Acidobacteriota</taxon>
        <taxon>Terriglobia</taxon>
        <taxon>Terriglobales</taxon>
        <taxon>Acidobacteriaceae</taxon>
        <taxon>Acidicapsa</taxon>
    </lineage>
</organism>
<keyword evidence="11" id="KW-1185">Reference proteome</keyword>
<feature type="region of interest" description="Disordered" evidence="7">
    <location>
        <begin position="926"/>
        <end position="1095"/>
    </location>
</feature>
<keyword evidence="8" id="KW-0472">Membrane</keyword>
<evidence type="ECO:0000256" key="7">
    <source>
        <dbReference type="SAM" id="MobiDB-lite"/>
    </source>
</evidence>
<keyword evidence="3" id="KW-0677">Repeat</keyword>
<dbReference type="SUPFAM" id="SSF48452">
    <property type="entry name" value="TPR-like"/>
    <property type="match status" value="3"/>
</dbReference>
<evidence type="ECO:0000259" key="9">
    <source>
        <dbReference type="Pfam" id="PF05420"/>
    </source>
</evidence>
<dbReference type="PANTHER" id="PTHR12558">
    <property type="entry name" value="CELL DIVISION CYCLE 16,23,27"/>
    <property type="match status" value="1"/>
</dbReference>
<feature type="compositionally biased region" description="Low complexity" evidence="7">
    <location>
        <begin position="1210"/>
        <end position="1220"/>
    </location>
</feature>
<keyword evidence="2" id="KW-0732">Signal</keyword>